<dbReference type="Pfam" id="PF12028">
    <property type="entry name" value="DUF3515"/>
    <property type="match status" value="1"/>
</dbReference>
<feature type="transmembrane region" description="Helical" evidence="1">
    <location>
        <begin position="20"/>
        <end position="41"/>
    </location>
</feature>
<name>A0A7I7XF63_9MYCO</name>
<dbReference type="EMBL" id="AP022610">
    <property type="protein sequence ID" value="BBZ27816.1"/>
    <property type="molecule type" value="Genomic_DNA"/>
</dbReference>
<keyword evidence="1" id="KW-0472">Membrane</keyword>
<gene>
    <name evidence="2" type="ORF">MMAD_21110</name>
</gene>
<keyword evidence="1" id="KW-0812">Transmembrane</keyword>
<evidence type="ECO:0000313" key="3">
    <source>
        <dbReference type="Proteomes" id="UP000466517"/>
    </source>
</evidence>
<dbReference type="RefSeq" id="WP_246240542.1">
    <property type="nucleotide sequence ID" value="NZ_AP022610.1"/>
</dbReference>
<evidence type="ECO:0000256" key="1">
    <source>
        <dbReference type="SAM" id="Phobius"/>
    </source>
</evidence>
<dbReference type="KEGG" id="mmag:MMAD_21110"/>
<proteinExistence type="predicted"/>
<keyword evidence="3" id="KW-1185">Reference proteome</keyword>
<keyword evidence="1" id="KW-1133">Transmembrane helix</keyword>
<protein>
    <submittedName>
        <fullName evidence="2">Membrane protein</fullName>
    </submittedName>
</protein>
<sequence>MTDPIPDDASTDGRDGPPRAVLIAAIVVAVGAVVAILVVAATREATPAPQPVAIAAAPAPKAQDPSCQRLMQALPDSLGDYHRAAAVAPVPPGAAAWQAGAGEDPVILRCGLDRPDDFVTSSPLQGVDDVQWFRIPGDGRTTWVAVDRPVYVALTLPDGSGPDPIQLISRALSQTMPATPLDPGPIR</sequence>
<organism evidence="2 3">
    <name type="scientific">Mycolicibacterium madagascariense</name>
    <dbReference type="NCBI Taxonomy" id="212765"/>
    <lineage>
        <taxon>Bacteria</taxon>
        <taxon>Bacillati</taxon>
        <taxon>Actinomycetota</taxon>
        <taxon>Actinomycetes</taxon>
        <taxon>Mycobacteriales</taxon>
        <taxon>Mycobacteriaceae</taxon>
        <taxon>Mycolicibacterium</taxon>
    </lineage>
</organism>
<accession>A0A7I7XF63</accession>
<dbReference type="InterPro" id="IPR021903">
    <property type="entry name" value="DUF3515"/>
</dbReference>
<reference evidence="2 3" key="1">
    <citation type="journal article" date="2019" name="Emerg. Microbes Infect.">
        <title>Comprehensive subspecies identification of 175 nontuberculous mycobacteria species based on 7547 genomic profiles.</title>
        <authorList>
            <person name="Matsumoto Y."/>
            <person name="Kinjo T."/>
            <person name="Motooka D."/>
            <person name="Nabeya D."/>
            <person name="Jung N."/>
            <person name="Uechi K."/>
            <person name="Horii T."/>
            <person name="Iida T."/>
            <person name="Fujita J."/>
            <person name="Nakamura S."/>
        </authorList>
    </citation>
    <scope>NUCLEOTIDE SEQUENCE [LARGE SCALE GENOMIC DNA]</scope>
    <source>
        <strain evidence="2 3">JCM 13574</strain>
    </source>
</reference>
<evidence type="ECO:0000313" key="2">
    <source>
        <dbReference type="EMBL" id="BBZ27816.1"/>
    </source>
</evidence>
<dbReference type="Proteomes" id="UP000466517">
    <property type="component" value="Chromosome"/>
</dbReference>
<dbReference type="AlphaFoldDB" id="A0A7I7XF63"/>